<dbReference type="Gene3D" id="3.40.50.10400">
    <property type="entry name" value="Hypothetical protein PA1492"/>
    <property type="match status" value="1"/>
</dbReference>
<dbReference type="EMBL" id="MT142426">
    <property type="protein sequence ID" value="QJA80555.1"/>
    <property type="molecule type" value="Genomic_DNA"/>
</dbReference>
<reference evidence="4" key="1">
    <citation type="submission" date="2020-03" db="EMBL/GenBank/DDBJ databases">
        <title>The deep terrestrial virosphere.</title>
        <authorList>
            <person name="Holmfeldt K."/>
            <person name="Nilsson E."/>
            <person name="Simone D."/>
            <person name="Lopez-Fernandez M."/>
            <person name="Wu X."/>
            <person name="de Brujin I."/>
            <person name="Lundin D."/>
            <person name="Andersson A."/>
            <person name="Bertilsson S."/>
            <person name="Dopson M."/>
        </authorList>
    </citation>
    <scope>NUCLEOTIDE SEQUENCE</scope>
    <source>
        <strain evidence="2">MM415A00701</strain>
        <strain evidence="3">MM415B03456</strain>
        <strain evidence="4">TM448B01407</strain>
    </source>
</reference>
<dbReference type="SUPFAM" id="SSF52309">
    <property type="entry name" value="N-(deoxy)ribosyltransferase-like"/>
    <property type="match status" value="1"/>
</dbReference>
<dbReference type="EMBL" id="MT142964">
    <property type="protein sequence ID" value="QJA91130.1"/>
    <property type="molecule type" value="Genomic_DNA"/>
</dbReference>
<evidence type="ECO:0000313" key="3">
    <source>
        <dbReference type="EMBL" id="QJA91130.1"/>
    </source>
</evidence>
<gene>
    <name evidence="2" type="ORF">MM415A00701_0024</name>
    <name evidence="3" type="ORF">MM415B03456_0004</name>
    <name evidence="4" type="ORF">TM448B01407_0021</name>
</gene>
<proteinExistence type="predicted"/>
<sequence length="116" mass="13682">MREENEMIDGLFYFAHPYDSTNNTPAKNYQLCNQRTVKLMDLGYMIFSPITHSHPLHVIKKHPSEFWMSLDRLIMPMCMGLILAPHWGESKGCMEEYTYFKTIGRMILLYEDLVKS</sequence>
<feature type="domain" description="DUF1937" evidence="1">
    <location>
        <begin position="13"/>
        <end position="111"/>
    </location>
</feature>
<evidence type="ECO:0000313" key="2">
    <source>
        <dbReference type="EMBL" id="QJA80555.1"/>
    </source>
</evidence>
<evidence type="ECO:0000259" key="1">
    <source>
        <dbReference type="Pfam" id="PF09152"/>
    </source>
</evidence>
<name>A0A6M3XLY7_9ZZZZ</name>
<organism evidence="4">
    <name type="scientific">viral metagenome</name>
    <dbReference type="NCBI Taxonomy" id="1070528"/>
    <lineage>
        <taxon>unclassified sequences</taxon>
        <taxon>metagenomes</taxon>
        <taxon>organismal metagenomes</taxon>
    </lineage>
</organism>
<dbReference type="Pfam" id="PF09152">
    <property type="entry name" value="DUF1937"/>
    <property type="match status" value="1"/>
</dbReference>
<dbReference type="InterPro" id="IPR015235">
    <property type="entry name" value="DUF1937"/>
</dbReference>
<accession>A0A6M3XLY7</accession>
<protein>
    <recommendedName>
        <fullName evidence="1">DUF1937 domain-containing protein</fullName>
    </recommendedName>
</protein>
<evidence type="ECO:0000313" key="4">
    <source>
        <dbReference type="EMBL" id="QJH98841.1"/>
    </source>
</evidence>
<dbReference type="EMBL" id="MT144754">
    <property type="protein sequence ID" value="QJH98841.1"/>
    <property type="molecule type" value="Genomic_DNA"/>
</dbReference>
<dbReference type="AlphaFoldDB" id="A0A6M3XLY7"/>